<feature type="compositionally biased region" description="Basic residues" evidence="1">
    <location>
        <begin position="1"/>
        <end position="10"/>
    </location>
</feature>
<organism evidence="2 3">
    <name type="scientific">Paspalum notatum var. saurae</name>
    <dbReference type="NCBI Taxonomy" id="547442"/>
    <lineage>
        <taxon>Eukaryota</taxon>
        <taxon>Viridiplantae</taxon>
        <taxon>Streptophyta</taxon>
        <taxon>Embryophyta</taxon>
        <taxon>Tracheophyta</taxon>
        <taxon>Spermatophyta</taxon>
        <taxon>Magnoliopsida</taxon>
        <taxon>Liliopsida</taxon>
        <taxon>Poales</taxon>
        <taxon>Poaceae</taxon>
        <taxon>PACMAD clade</taxon>
        <taxon>Panicoideae</taxon>
        <taxon>Andropogonodae</taxon>
        <taxon>Paspaleae</taxon>
        <taxon>Paspalinae</taxon>
        <taxon>Paspalum</taxon>
    </lineage>
</organism>
<evidence type="ECO:0000256" key="1">
    <source>
        <dbReference type="SAM" id="MobiDB-lite"/>
    </source>
</evidence>
<proteinExistence type="predicted"/>
<dbReference type="EMBL" id="CP144754">
    <property type="protein sequence ID" value="WVZ96051.1"/>
    <property type="molecule type" value="Genomic_DNA"/>
</dbReference>
<evidence type="ECO:0000313" key="2">
    <source>
        <dbReference type="EMBL" id="WVZ96051.1"/>
    </source>
</evidence>
<reference evidence="2 3" key="1">
    <citation type="submission" date="2024-02" db="EMBL/GenBank/DDBJ databases">
        <title>High-quality chromosome-scale genome assembly of Pensacola bahiagrass (Paspalum notatum Flugge var. saurae).</title>
        <authorList>
            <person name="Vega J.M."/>
            <person name="Podio M."/>
            <person name="Orjuela J."/>
            <person name="Siena L.A."/>
            <person name="Pessino S.C."/>
            <person name="Combes M.C."/>
            <person name="Mariac C."/>
            <person name="Albertini E."/>
            <person name="Pupilli F."/>
            <person name="Ortiz J.P.A."/>
            <person name="Leblanc O."/>
        </authorList>
    </citation>
    <scope>NUCLEOTIDE SEQUENCE [LARGE SCALE GENOMIC DNA]</scope>
    <source>
        <strain evidence="2">R1</strain>
        <tissue evidence="2">Leaf</tissue>
    </source>
</reference>
<feature type="region of interest" description="Disordered" evidence="1">
    <location>
        <begin position="1"/>
        <end position="31"/>
    </location>
</feature>
<gene>
    <name evidence="2" type="ORF">U9M48_041736</name>
</gene>
<dbReference type="Proteomes" id="UP001341281">
    <property type="component" value="Chromosome 10"/>
</dbReference>
<dbReference type="AlphaFoldDB" id="A0AAQ3XDP4"/>
<keyword evidence="3" id="KW-1185">Reference proteome</keyword>
<evidence type="ECO:0000313" key="3">
    <source>
        <dbReference type="Proteomes" id="UP001341281"/>
    </source>
</evidence>
<accession>A0AAQ3XDP4</accession>
<sequence>MTMSRRRRRKGEPEPGLEAGGGSLCVSPSPRPAFTAALQATIPRSHHPRSVRHPPAFQIRPSFPLRWGACNRGGSAVLPSAG</sequence>
<protein>
    <submittedName>
        <fullName evidence="2">Uncharacterized protein</fullName>
    </submittedName>
</protein>
<name>A0AAQ3XDP4_PASNO</name>